<dbReference type="InterPro" id="IPR036390">
    <property type="entry name" value="WH_DNA-bd_sf"/>
</dbReference>
<dbReference type="InterPro" id="IPR036388">
    <property type="entry name" value="WH-like_DNA-bd_sf"/>
</dbReference>
<dbReference type="AlphaFoldDB" id="A0A1H5KB42"/>
<dbReference type="Gene3D" id="1.10.10.10">
    <property type="entry name" value="Winged helix-like DNA-binding domain superfamily/Winged helix DNA-binding domain"/>
    <property type="match status" value="1"/>
</dbReference>
<dbReference type="Proteomes" id="UP000183613">
    <property type="component" value="Unassembled WGS sequence"/>
</dbReference>
<dbReference type="GO" id="GO:0005829">
    <property type="term" value="C:cytosol"/>
    <property type="evidence" value="ECO:0007669"/>
    <property type="project" value="TreeGrafter"/>
</dbReference>
<dbReference type="EMBL" id="FNUD01000002">
    <property type="protein sequence ID" value="SEE61989.1"/>
    <property type="molecule type" value="Genomic_DNA"/>
</dbReference>
<protein>
    <submittedName>
        <fullName evidence="6">Regulatory helix-turn-helix protein, lysR family</fullName>
    </submittedName>
</protein>
<evidence type="ECO:0000256" key="2">
    <source>
        <dbReference type="ARBA" id="ARBA00023015"/>
    </source>
</evidence>
<dbReference type="GO" id="GO:0003700">
    <property type="term" value="F:DNA-binding transcription factor activity"/>
    <property type="evidence" value="ECO:0007669"/>
    <property type="project" value="InterPro"/>
</dbReference>
<keyword evidence="2" id="KW-0805">Transcription regulation</keyword>
<dbReference type="FunFam" id="1.10.10.10:FF:000001">
    <property type="entry name" value="LysR family transcriptional regulator"/>
    <property type="match status" value="1"/>
</dbReference>
<evidence type="ECO:0000313" key="6">
    <source>
        <dbReference type="EMBL" id="SEE61989.1"/>
    </source>
</evidence>
<organism evidence="6 7">
    <name type="scientific">Pseudomonas deceptionensis</name>
    <dbReference type="NCBI Taxonomy" id="882211"/>
    <lineage>
        <taxon>Bacteria</taxon>
        <taxon>Pseudomonadati</taxon>
        <taxon>Pseudomonadota</taxon>
        <taxon>Gammaproteobacteria</taxon>
        <taxon>Pseudomonadales</taxon>
        <taxon>Pseudomonadaceae</taxon>
        <taxon>Pseudomonas</taxon>
    </lineage>
</organism>
<evidence type="ECO:0000256" key="3">
    <source>
        <dbReference type="ARBA" id="ARBA00023125"/>
    </source>
</evidence>
<comment type="similarity">
    <text evidence="1">Belongs to the LysR transcriptional regulatory family.</text>
</comment>
<evidence type="ECO:0000313" key="7">
    <source>
        <dbReference type="Proteomes" id="UP000183613"/>
    </source>
</evidence>
<dbReference type="PANTHER" id="PTHR30419:SF30">
    <property type="entry name" value="LYSR FAMILY TRANSCRIPTIONAL REGULATOR"/>
    <property type="match status" value="1"/>
</dbReference>
<dbReference type="PROSITE" id="PS50931">
    <property type="entry name" value="HTH_LYSR"/>
    <property type="match status" value="1"/>
</dbReference>
<evidence type="ECO:0000256" key="1">
    <source>
        <dbReference type="ARBA" id="ARBA00009437"/>
    </source>
</evidence>
<dbReference type="InterPro" id="IPR050950">
    <property type="entry name" value="HTH-type_LysR_regulators"/>
</dbReference>
<dbReference type="OrthoDB" id="9771171at2"/>
<name>A0A1H5KB42_PSEDM</name>
<sequence length="107" mass="11631">MTGLNKDAELPTPSLVPLHALWFFEAVARQKSFTKASRVLAVTQSAVSKQVRNLENSLGLELFERRGTEVTLTEAGTVLLACVQPMLLSLNQTVQALARATPKNAPE</sequence>
<dbReference type="GO" id="GO:0003677">
    <property type="term" value="F:DNA binding"/>
    <property type="evidence" value="ECO:0007669"/>
    <property type="project" value="UniProtKB-KW"/>
</dbReference>
<keyword evidence="7" id="KW-1185">Reference proteome</keyword>
<dbReference type="SUPFAM" id="SSF46785">
    <property type="entry name" value="Winged helix' DNA-binding domain"/>
    <property type="match status" value="1"/>
</dbReference>
<gene>
    <name evidence="6" type="ORF">SAMN04489800_1470</name>
</gene>
<keyword evidence="3" id="KW-0238">DNA-binding</keyword>
<evidence type="ECO:0000256" key="4">
    <source>
        <dbReference type="ARBA" id="ARBA00023163"/>
    </source>
</evidence>
<accession>A0A1H5KB42</accession>
<proteinExistence type="inferred from homology"/>
<reference evidence="6" key="1">
    <citation type="submission" date="2016-10" db="EMBL/GenBank/DDBJ databases">
        <authorList>
            <person name="Varghese N."/>
            <person name="Submissions S."/>
        </authorList>
    </citation>
    <scope>NUCLEOTIDE SEQUENCE [LARGE SCALE GENOMIC DNA]</scope>
    <source>
        <strain evidence="6">LMG 25555</strain>
    </source>
</reference>
<dbReference type="RefSeq" id="WP_082136239.1">
    <property type="nucleotide sequence ID" value="NZ_FNUD01000002.1"/>
</dbReference>
<dbReference type="InterPro" id="IPR000847">
    <property type="entry name" value="LysR_HTH_N"/>
</dbReference>
<dbReference type="PANTHER" id="PTHR30419">
    <property type="entry name" value="HTH-TYPE TRANSCRIPTIONAL REGULATOR YBHD"/>
    <property type="match status" value="1"/>
</dbReference>
<comment type="caution">
    <text evidence="6">The sequence shown here is derived from an EMBL/GenBank/DDBJ whole genome shotgun (WGS) entry which is preliminary data.</text>
</comment>
<keyword evidence="4" id="KW-0804">Transcription</keyword>
<dbReference type="Pfam" id="PF00126">
    <property type="entry name" value="HTH_1"/>
    <property type="match status" value="1"/>
</dbReference>
<feature type="domain" description="HTH lysR-type" evidence="5">
    <location>
        <begin position="24"/>
        <end position="73"/>
    </location>
</feature>
<dbReference type="PRINTS" id="PR00039">
    <property type="entry name" value="HTHLYSR"/>
</dbReference>
<evidence type="ECO:0000259" key="5">
    <source>
        <dbReference type="PROSITE" id="PS50931"/>
    </source>
</evidence>